<accession>A0A0A0P3R2</accession>
<evidence type="ECO:0000313" key="4">
    <source>
        <dbReference type="EMBL" id="AHA85528.1"/>
    </source>
</evidence>
<dbReference type="InterPro" id="IPR002166">
    <property type="entry name" value="RNA_pol_HCV"/>
</dbReference>
<evidence type="ECO:0000313" key="5">
    <source>
        <dbReference type="Proteomes" id="UP000246564"/>
    </source>
</evidence>
<dbReference type="EMBL" id="KF533709">
    <property type="protein sequence ID" value="AHA85528.1"/>
    <property type="molecule type" value="Genomic_RNA"/>
</dbReference>
<dbReference type="GO" id="GO:0003723">
    <property type="term" value="F:RNA binding"/>
    <property type="evidence" value="ECO:0007669"/>
    <property type="project" value="InterPro"/>
</dbReference>
<reference evidence="4 5" key="1">
    <citation type="journal article" date="2014" name="PLoS ONE">
        <title>Carrot yellow leaf virus Is Associated with Carrot Internal Necrosis.</title>
        <authorList>
            <person name="Adams I.P."/>
            <person name="Skelton A."/>
            <person name="Macarthur R."/>
            <person name="Hodges T."/>
            <person name="Hinds H."/>
            <person name="Flint L."/>
            <person name="Nath P.D."/>
            <person name="Boonham N."/>
            <person name="Fox A."/>
        </authorList>
    </citation>
    <scope>NUCLEOTIDE SEQUENCE [LARGE SCALE GENOMIC DNA]</scope>
    <source>
        <strain evidence="4">BWYVaRNA_H8</strain>
    </source>
</reference>
<organism evidence="4 5">
    <name type="scientific">Beet western yellows virus associated RNA</name>
    <dbReference type="NCBI Taxonomy" id="1425367"/>
    <lineage>
        <taxon>Viruses</taxon>
        <taxon>Riboviria</taxon>
        <taxon>Virus-associated RNAs</taxon>
    </lineage>
</organism>
<evidence type="ECO:0000256" key="3">
    <source>
        <dbReference type="SAM" id="MobiDB-lite"/>
    </source>
</evidence>
<dbReference type="GO" id="GO:0039694">
    <property type="term" value="P:viral RNA genome replication"/>
    <property type="evidence" value="ECO:0007669"/>
    <property type="project" value="InterPro"/>
</dbReference>
<keyword evidence="1" id="KW-0808">Transferase</keyword>
<evidence type="ECO:0000256" key="1">
    <source>
        <dbReference type="ARBA" id="ARBA00022679"/>
    </source>
</evidence>
<proteinExistence type="predicted"/>
<dbReference type="GO" id="GO:0003968">
    <property type="term" value="F:RNA-directed RNA polymerase activity"/>
    <property type="evidence" value="ECO:0007669"/>
    <property type="project" value="InterPro"/>
</dbReference>
<dbReference type="Pfam" id="PF00998">
    <property type="entry name" value="RdRP_3"/>
    <property type="match status" value="1"/>
</dbReference>
<dbReference type="SUPFAM" id="SSF56672">
    <property type="entry name" value="DNA/RNA polymerases"/>
    <property type="match status" value="1"/>
</dbReference>
<sequence>MSPDEFLACYAGRKKTIYAKAILSLAATPLNIRDFRVRAFIKKEKDKLLSSNSDPRIIQPRHPRFLVSLGRYIRPLEQIVYKSLRDCSSDSQSQIPPCASKASITSGGGIL</sequence>
<dbReference type="Proteomes" id="UP000246564">
    <property type="component" value="Segment"/>
</dbReference>
<keyword evidence="2" id="KW-0548">Nucleotidyltransferase</keyword>
<feature type="region of interest" description="Disordered" evidence="3">
    <location>
        <begin position="88"/>
        <end position="111"/>
    </location>
</feature>
<dbReference type="InterPro" id="IPR043502">
    <property type="entry name" value="DNA/RNA_pol_sf"/>
</dbReference>
<evidence type="ECO:0000256" key="2">
    <source>
        <dbReference type="ARBA" id="ARBA00022695"/>
    </source>
</evidence>
<protein>
    <submittedName>
        <fullName evidence="4">ORF2</fullName>
    </submittedName>
</protein>
<name>A0A0A0P3R2_9VIRU</name>